<dbReference type="InParanoid" id="A0A068V2E3"/>
<dbReference type="OMA" id="WAMASSF"/>
<dbReference type="FunCoup" id="A0A068V2E3">
    <property type="interactions" value="3007"/>
</dbReference>
<dbReference type="EMBL" id="HG739177">
    <property type="protein sequence ID" value="CDP14975.1"/>
    <property type="molecule type" value="Genomic_DNA"/>
</dbReference>
<dbReference type="STRING" id="49390.A0A068V2E3"/>
<dbReference type="InterPro" id="IPR029063">
    <property type="entry name" value="SAM-dependent_MTases_sf"/>
</dbReference>
<dbReference type="Proteomes" id="UP000295252">
    <property type="component" value="Chromosome X"/>
</dbReference>
<organism evidence="1 2">
    <name type="scientific">Coffea canephora</name>
    <name type="common">Robusta coffee</name>
    <dbReference type="NCBI Taxonomy" id="49390"/>
    <lineage>
        <taxon>Eukaryota</taxon>
        <taxon>Viridiplantae</taxon>
        <taxon>Streptophyta</taxon>
        <taxon>Embryophyta</taxon>
        <taxon>Tracheophyta</taxon>
        <taxon>Spermatophyta</taxon>
        <taxon>Magnoliopsida</taxon>
        <taxon>eudicotyledons</taxon>
        <taxon>Gunneridae</taxon>
        <taxon>Pentapetalae</taxon>
        <taxon>asterids</taxon>
        <taxon>lamiids</taxon>
        <taxon>Gentianales</taxon>
        <taxon>Rubiaceae</taxon>
        <taxon>Ixoroideae</taxon>
        <taxon>Gardenieae complex</taxon>
        <taxon>Bertiereae - Coffeeae clade</taxon>
        <taxon>Coffeeae</taxon>
        <taxon>Coffea</taxon>
    </lineage>
</organism>
<dbReference type="PhylomeDB" id="A0A068V2E3"/>
<keyword evidence="2" id="KW-1185">Reference proteome</keyword>
<dbReference type="PANTHER" id="PTHR13273:SF14">
    <property type="entry name" value="ANAMORSIN"/>
    <property type="match status" value="1"/>
</dbReference>
<sequence>MSLFECNTGFEVSVVTSKFDQFLHRRPLTEQVVLRVGEISNALRTMNKEGITQIDPLIIAQASLQSAVAVESSSTDVVAVISKSSEFPDDALFLEISRILMPGGSVLVHLTSQSIPLREVSHPLRKLLLAGLLDVKSSEAVVHRRFCNALEQISGTKSSSKIGSSFSLKKQTKSFPAVHIDDDTDLIDDDTLLSEWDLKKPQLPVGDCEVGKTRKACKNCTCGRVEAEEKVKLGLTMDQLNNLRSACGNVCTYCLI</sequence>
<dbReference type="Gramene" id="CDP14975">
    <property type="protein sequence ID" value="CDP14975"/>
    <property type="gene ID" value="GSCOC_T00042494001"/>
</dbReference>
<dbReference type="OrthoDB" id="311633at2759"/>
<proteinExistence type="predicted"/>
<dbReference type="PANTHER" id="PTHR13273">
    <property type="entry name" value="ANAMORSIN"/>
    <property type="match status" value="1"/>
</dbReference>
<gene>
    <name evidence="1" type="ORF">GSCOC_T00042494001</name>
</gene>
<evidence type="ECO:0000313" key="2">
    <source>
        <dbReference type="Proteomes" id="UP000295252"/>
    </source>
</evidence>
<dbReference type="Gene3D" id="3.40.50.150">
    <property type="entry name" value="Vaccinia Virus protein VP39"/>
    <property type="match status" value="1"/>
</dbReference>
<evidence type="ECO:0000313" key="1">
    <source>
        <dbReference type="EMBL" id="CDP14975.1"/>
    </source>
</evidence>
<accession>A0A068V2E3</accession>
<dbReference type="GO" id="GO:0051536">
    <property type="term" value="F:iron-sulfur cluster binding"/>
    <property type="evidence" value="ECO:0007669"/>
    <property type="project" value="InterPro"/>
</dbReference>
<reference evidence="2" key="1">
    <citation type="journal article" date="2014" name="Science">
        <title>The coffee genome provides insight into the convergent evolution of caffeine biosynthesis.</title>
        <authorList>
            <person name="Denoeud F."/>
            <person name="Carretero-Paulet L."/>
            <person name="Dereeper A."/>
            <person name="Droc G."/>
            <person name="Guyot R."/>
            <person name="Pietrella M."/>
            <person name="Zheng C."/>
            <person name="Alberti A."/>
            <person name="Anthony F."/>
            <person name="Aprea G."/>
            <person name="Aury J.M."/>
            <person name="Bento P."/>
            <person name="Bernard M."/>
            <person name="Bocs S."/>
            <person name="Campa C."/>
            <person name="Cenci A."/>
            <person name="Combes M.C."/>
            <person name="Crouzillat D."/>
            <person name="Da Silva C."/>
            <person name="Daddiego L."/>
            <person name="De Bellis F."/>
            <person name="Dussert S."/>
            <person name="Garsmeur O."/>
            <person name="Gayraud T."/>
            <person name="Guignon V."/>
            <person name="Jahn K."/>
            <person name="Jamilloux V."/>
            <person name="Joet T."/>
            <person name="Labadie K."/>
            <person name="Lan T."/>
            <person name="Leclercq J."/>
            <person name="Lepelley M."/>
            <person name="Leroy T."/>
            <person name="Li L.T."/>
            <person name="Librado P."/>
            <person name="Lopez L."/>
            <person name="Munoz A."/>
            <person name="Noel B."/>
            <person name="Pallavicini A."/>
            <person name="Perrotta G."/>
            <person name="Poncet V."/>
            <person name="Pot D."/>
            <person name="Priyono X."/>
            <person name="Rigoreau M."/>
            <person name="Rouard M."/>
            <person name="Rozas J."/>
            <person name="Tranchant-Dubreuil C."/>
            <person name="VanBuren R."/>
            <person name="Zhang Q."/>
            <person name="Andrade A.C."/>
            <person name="Argout X."/>
            <person name="Bertrand B."/>
            <person name="de Kochko A."/>
            <person name="Graziosi G."/>
            <person name="Henry R.J."/>
            <person name="Jayarama X."/>
            <person name="Ming R."/>
            <person name="Nagai C."/>
            <person name="Rounsley S."/>
            <person name="Sankoff D."/>
            <person name="Giuliano G."/>
            <person name="Albert V.A."/>
            <person name="Wincker P."/>
            <person name="Lashermes P."/>
        </authorList>
    </citation>
    <scope>NUCLEOTIDE SEQUENCE [LARGE SCALE GENOMIC DNA]</scope>
    <source>
        <strain evidence="2">cv. DH200-94</strain>
    </source>
</reference>
<name>A0A068V2E3_COFCA</name>
<dbReference type="GO" id="GO:0016226">
    <property type="term" value="P:iron-sulfur cluster assembly"/>
    <property type="evidence" value="ECO:0007669"/>
    <property type="project" value="InterPro"/>
</dbReference>
<evidence type="ECO:0008006" key="3">
    <source>
        <dbReference type="Google" id="ProtNLM"/>
    </source>
</evidence>
<dbReference type="InterPro" id="IPR007785">
    <property type="entry name" value="Anamorsin"/>
</dbReference>
<protein>
    <recommendedName>
        <fullName evidence="3">Anamorsin homolog</fullName>
    </recommendedName>
</protein>
<dbReference type="GO" id="GO:0005737">
    <property type="term" value="C:cytoplasm"/>
    <property type="evidence" value="ECO:0007669"/>
    <property type="project" value="InterPro"/>
</dbReference>
<dbReference type="AlphaFoldDB" id="A0A068V2E3"/>